<evidence type="ECO:0000259" key="2">
    <source>
        <dbReference type="Pfam" id="PF21307"/>
    </source>
</evidence>
<dbReference type="Pfam" id="PF14498">
    <property type="entry name" value="Glyco_hyd_65N_2"/>
    <property type="match status" value="1"/>
</dbReference>
<dbReference type="InterPro" id="IPR049053">
    <property type="entry name" value="AFCA-like_C"/>
</dbReference>
<name>A0A0B8N0X8_TALPI</name>
<feature type="domain" description="Alpha fucosidase A-like C-terminal" evidence="2">
    <location>
        <begin position="690"/>
        <end position="749"/>
    </location>
</feature>
<dbReference type="GO" id="GO:0005975">
    <property type="term" value="P:carbohydrate metabolic process"/>
    <property type="evidence" value="ECO:0007669"/>
    <property type="project" value="InterPro"/>
</dbReference>
<evidence type="ECO:0000259" key="1">
    <source>
        <dbReference type="Pfam" id="PF14498"/>
    </source>
</evidence>
<feature type="domain" description="Glycosyl hydrolase family 95 catalytic" evidence="3">
    <location>
        <begin position="288"/>
        <end position="683"/>
    </location>
</feature>
<dbReference type="Pfam" id="PF22124">
    <property type="entry name" value="Glyco_hydro_95_cat"/>
    <property type="match status" value="1"/>
</dbReference>
<evidence type="ECO:0000313" key="5">
    <source>
        <dbReference type="Proteomes" id="UP000053095"/>
    </source>
</evidence>
<keyword evidence="5" id="KW-1185">Reference proteome</keyword>
<dbReference type="InterPro" id="IPR016518">
    <property type="entry name" value="Alpha-L-fucosidase"/>
</dbReference>
<evidence type="ECO:0000259" key="3">
    <source>
        <dbReference type="Pfam" id="PF22124"/>
    </source>
</evidence>
<reference evidence="5" key="1">
    <citation type="journal article" date="2015" name="Genome Announc.">
        <title>Draft genome sequence of Talaromyces cellulolyticus strain Y-94, a source of lignocellulosic biomass-degrading enzymes.</title>
        <authorList>
            <person name="Fujii T."/>
            <person name="Koike H."/>
            <person name="Sawayama S."/>
            <person name="Yano S."/>
            <person name="Inoue H."/>
        </authorList>
    </citation>
    <scope>NUCLEOTIDE SEQUENCE [LARGE SCALE GENOMIC DNA]</scope>
    <source>
        <strain evidence="5">Y-94</strain>
    </source>
</reference>
<proteinExistence type="predicted"/>
<protein>
    <submittedName>
        <fullName evidence="4">Uncharacterized protein</fullName>
    </submittedName>
</protein>
<dbReference type="InterPro" id="IPR054363">
    <property type="entry name" value="GH95_cat"/>
</dbReference>
<dbReference type="Pfam" id="PF21307">
    <property type="entry name" value="Glyco_hydro_95_C"/>
    <property type="match status" value="1"/>
</dbReference>
<feature type="domain" description="Glycosyl hydrolase family 95 N-terminal" evidence="1">
    <location>
        <begin position="11"/>
        <end position="268"/>
    </location>
</feature>
<dbReference type="InterPro" id="IPR008928">
    <property type="entry name" value="6-hairpin_glycosidase_sf"/>
</dbReference>
<dbReference type="GO" id="GO:0004560">
    <property type="term" value="F:alpha-L-fucosidase activity"/>
    <property type="evidence" value="ECO:0007669"/>
    <property type="project" value="InterPro"/>
</dbReference>
<dbReference type="Proteomes" id="UP000053095">
    <property type="component" value="Unassembled WGS sequence"/>
</dbReference>
<organism evidence="4 5">
    <name type="scientific">Talaromyces pinophilus</name>
    <name type="common">Penicillium pinophilum</name>
    <dbReference type="NCBI Taxonomy" id="128442"/>
    <lineage>
        <taxon>Eukaryota</taxon>
        <taxon>Fungi</taxon>
        <taxon>Dikarya</taxon>
        <taxon>Ascomycota</taxon>
        <taxon>Pezizomycotina</taxon>
        <taxon>Eurotiomycetes</taxon>
        <taxon>Eurotiomycetidae</taxon>
        <taxon>Eurotiales</taxon>
        <taxon>Trichocomaceae</taxon>
        <taxon>Talaromyces</taxon>
        <taxon>Talaromyces sect. Talaromyces</taxon>
    </lineage>
</organism>
<dbReference type="InterPro" id="IPR012341">
    <property type="entry name" value="6hp_glycosidase-like_sf"/>
</dbReference>
<dbReference type="PANTHER" id="PTHR31084">
    <property type="entry name" value="ALPHA-L-FUCOSIDASE 2"/>
    <property type="match status" value="1"/>
</dbReference>
<sequence length="780" mass="86330">MSTTMDREDCLWFLSPAKTWDEALPIGNGRLGAMVRGTTNCDRLWLNEDSVWHGGPQRRVNPSGKDSLDSIRQMLDAGNYSAAEDLAARTITSLPAAMRHYDFLGDIFLDFGHGVDPDESDVPASPAGQVLNYSRQLDLHSGVVTVTYDLAGVHYRREYFSSTVDEVLVVRLTADREAKVNLGLQLHRGDHEDPNRRINCLYDSLEEIGSGALLMRCQLGGAGAVEAVIAVGAMVTGEHARLSQAGGQIEILNATEAIIVVSAETSFYHKDPADVALGRLQHALPKTWDSLYQTHTAKFSAIFDRVQMSLGPSLALPTDERIQRARSGEADLGLVVLLFNYGRYLLISSSLQGLPASLQGIWNRDHQPIWGCKYTININTQMNYWPAEVCNLPECHEVLFQHIERMAVDGAQTARDLYGCGGWVAHHNTDIWANTQPQDRVPSATYWVMGGAWLCMHLWEHYLFTQDTQFLRKYYPILTGAAEFFIDFLVERDGQLVVSPSCSPENSFVIPNRSPPAAARLCVGSSCDSQILRELFQACVVGSQVLKVPYTQFKDVLDKLPVPEIGKDGRIMEWLSDFEEVDAGHRHFSHLVGLYPGYSFDNLALKKAAKMTLQHRVKNGSGHTSWSRAWLICLYARLGDGNAALVHIDHFIKNFVDTNLFSIHPPFQIDGNFGLTAGIAEMLLQSDKNGQIVTILPALPDAWRSRGFINGLRTRGALAVDLAWEEGKLTRVSLFSKTARTLTCRIRPELLLSGCGEVVVGLQSGISLTLSGHWPGSIVV</sequence>
<dbReference type="PANTHER" id="PTHR31084:SF0">
    <property type="entry name" value="ALPHA-L-FUCOSIDASE 2"/>
    <property type="match status" value="1"/>
</dbReference>
<dbReference type="Gene3D" id="1.50.10.10">
    <property type="match status" value="1"/>
</dbReference>
<dbReference type="SUPFAM" id="SSF48208">
    <property type="entry name" value="Six-hairpin glycosidases"/>
    <property type="match status" value="1"/>
</dbReference>
<dbReference type="AlphaFoldDB" id="A0A0B8N0X8"/>
<dbReference type="PIRSF" id="PIRSF007663">
    <property type="entry name" value="UCP007663"/>
    <property type="match status" value="1"/>
</dbReference>
<evidence type="ECO:0000313" key="4">
    <source>
        <dbReference type="EMBL" id="GAM37357.1"/>
    </source>
</evidence>
<dbReference type="InterPro" id="IPR027414">
    <property type="entry name" value="GH95_N_dom"/>
</dbReference>
<accession>A0A0B8N0X8</accession>
<gene>
    <name evidence="4" type="ORF">TCE0_023r07212</name>
</gene>
<dbReference type="EMBL" id="DF933819">
    <property type="protein sequence ID" value="GAM37357.1"/>
    <property type="molecule type" value="Genomic_DNA"/>
</dbReference>